<reference evidence="1 2" key="1">
    <citation type="submission" date="2018-02" db="EMBL/GenBank/DDBJ databases">
        <title>The genomes of Aspergillus section Nigri reveals drivers in fungal speciation.</title>
        <authorList>
            <consortium name="DOE Joint Genome Institute"/>
            <person name="Vesth T.C."/>
            <person name="Nybo J."/>
            <person name="Theobald S."/>
            <person name="Brandl J."/>
            <person name="Frisvad J.C."/>
            <person name="Nielsen K.F."/>
            <person name="Lyhne E.K."/>
            <person name="Kogle M.E."/>
            <person name="Kuo A."/>
            <person name="Riley R."/>
            <person name="Clum A."/>
            <person name="Nolan M."/>
            <person name="Lipzen A."/>
            <person name="Salamov A."/>
            <person name="Henrissat B."/>
            <person name="Wiebenga A."/>
            <person name="De vries R.P."/>
            <person name="Grigoriev I.V."/>
            <person name="Mortensen U.H."/>
            <person name="Andersen M.R."/>
            <person name="Baker S.E."/>
        </authorList>
    </citation>
    <scope>NUCLEOTIDE SEQUENCE [LARGE SCALE GENOMIC DNA]</scope>
    <source>
        <strain evidence="1 2">CBS 112811</strain>
    </source>
</reference>
<organism evidence="1 2">
    <name type="scientific">Aspergillus piperis CBS 112811</name>
    <dbReference type="NCBI Taxonomy" id="1448313"/>
    <lineage>
        <taxon>Eukaryota</taxon>
        <taxon>Fungi</taxon>
        <taxon>Dikarya</taxon>
        <taxon>Ascomycota</taxon>
        <taxon>Pezizomycotina</taxon>
        <taxon>Eurotiomycetes</taxon>
        <taxon>Eurotiomycetidae</taxon>
        <taxon>Eurotiales</taxon>
        <taxon>Aspergillaceae</taxon>
        <taxon>Aspergillus</taxon>
        <taxon>Aspergillus subgen. Circumdati</taxon>
    </lineage>
</organism>
<protein>
    <submittedName>
        <fullName evidence="1">Uncharacterized protein</fullName>
    </submittedName>
</protein>
<dbReference type="GeneID" id="37158116"/>
<sequence>MVHSCTTRSILEDELKVGACAPSSMGGLNIKLIQVKGLQLSRGSVAVTASCGFDDSTNARGPLGQCILSGSACLAGILLCLDLSECTQLNPQTRLHIRLNNIICSCAEISLHVLHILLFLLVCWRSRLRSENCPNGTFSAPSVCPAFLGMQLVYFPITREHPQWSGSNEADAIHLRDVYLLYRCRSSPKRSAMKPWHGTCMQTMNGS</sequence>
<gene>
    <name evidence="1" type="ORF">BO85DRAFT_222254</name>
</gene>
<dbReference type="EMBL" id="KZ825057">
    <property type="protein sequence ID" value="RAH60265.1"/>
    <property type="molecule type" value="Genomic_DNA"/>
</dbReference>
<dbReference type="RefSeq" id="XP_025518187.1">
    <property type="nucleotide sequence ID" value="XM_025654714.1"/>
</dbReference>
<evidence type="ECO:0000313" key="1">
    <source>
        <dbReference type="EMBL" id="RAH60265.1"/>
    </source>
</evidence>
<evidence type="ECO:0000313" key="2">
    <source>
        <dbReference type="Proteomes" id="UP000249526"/>
    </source>
</evidence>
<proteinExistence type="predicted"/>
<name>A0A8G1RBJ1_9EURO</name>
<keyword evidence="2" id="KW-1185">Reference proteome</keyword>
<dbReference type="AlphaFoldDB" id="A0A8G1RBJ1"/>
<accession>A0A8G1RBJ1</accession>
<dbReference type="Proteomes" id="UP000249526">
    <property type="component" value="Unassembled WGS sequence"/>
</dbReference>